<feature type="domain" description="DinB-like" evidence="1">
    <location>
        <begin position="13"/>
        <end position="144"/>
    </location>
</feature>
<protein>
    <submittedName>
        <fullName evidence="2">DinB family protein</fullName>
    </submittedName>
</protein>
<dbReference type="RefSeq" id="WP_149108560.1">
    <property type="nucleotide sequence ID" value="NZ_CP042425.1"/>
</dbReference>
<dbReference type="AlphaFoldDB" id="A0A5C1A6Z2"/>
<evidence type="ECO:0000259" key="1">
    <source>
        <dbReference type="Pfam" id="PF12867"/>
    </source>
</evidence>
<dbReference type="InterPro" id="IPR024775">
    <property type="entry name" value="DinB-like"/>
</dbReference>
<dbReference type="InterPro" id="IPR034660">
    <property type="entry name" value="DinB/YfiT-like"/>
</dbReference>
<proteinExistence type="predicted"/>
<dbReference type="SUPFAM" id="SSF109854">
    <property type="entry name" value="DinB/YfiT-like putative metalloenzymes"/>
    <property type="match status" value="1"/>
</dbReference>
<evidence type="ECO:0000313" key="3">
    <source>
        <dbReference type="Proteomes" id="UP000324974"/>
    </source>
</evidence>
<organism evidence="2 3">
    <name type="scientific">Limnoglobus roseus</name>
    <dbReference type="NCBI Taxonomy" id="2598579"/>
    <lineage>
        <taxon>Bacteria</taxon>
        <taxon>Pseudomonadati</taxon>
        <taxon>Planctomycetota</taxon>
        <taxon>Planctomycetia</taxon>
        <taxon>Gemmatales</taxon>
        <taxon>Gemmataceae</taxon>
        <taxon>Limnoglobus</taxon>
    </lineage>
</organism>
<dbReference type="KEGG" id="lrs:PX52LOC_00460"/>
<reference evidence="3" key="1">
    <citation type="submission" date="2019-08" db="EMBL/GenBank/DDBJ databases">
        <title>Limnoglobus roseus gen. nov., sp. nov., a novel freshwater planctomycete with a giant genome from the family Gemmataceae.</title>
        <authorList>
            <person name="Kulichevskaya I.S."/>
            <person name="Naumoff D.G."/>
            <person name="Miroshnikov K."/>
            <person name="Ivanova A."/>
            <person name="Philippov D.A."/>
            <person name="Hakobyan A."/>
            <person name="Rijpstra I.C."/>
            <person name="Sinninghe Damste J.S."/>
            <person name="Liesack W."/>
            <person name="Dedysh S.N."/>
        </authorList>
    </citation>
    <scope>NUCLEOTIDE SEQUENCE [LARGE SCALE GENOMIC DNA]</scope>
    <source>
        <strain evidence="3">PX52</strain>
    </source>
</reference>
<dbReference type="Gene3D" id="1.20.120.450">
    <property type="entry name" value="dinb family like domain"/>
    <property type="match status" value="1"/>
</dbReference>
<sequence>MLISELMVPELAAEMAMTRKLLARIPDDKLGWKPADGLHTIGWNASHLADIAGWVPLIVTGDGIDLAPVDGPAYVTPEATDTKQLLVIFDENVAKSLAALAGVPDAIMDEPWSLKMGGQALFTIKKGECLRKWVFSHTSHHRGILSVYLKMVGVPFSSIFEE</sequence>
<dbReference type="OrthoDB" id="119432at2"/>
<gene>
    <name evidence="2" type="ORF">PX52LOC_00460</name>
</gene>
<keyword evidence="3" id="KW-1185">Reference proteome</keyword>
<dbReference type="Proteomes" id="UP000324974">
    <property type="component" value="Chromosome"/>
</dbReference>
<accession>A0A5C1A6Z2</accession>
<name>A0A5C1A6Z2_9BACT</name>
<evidence type="ECO:0000313" key="2">
    <source>
        <dbReference type="EMBL" id="QEL13602.1"/>
    </source>
</evidence>
<dbReference type="Pfam" id="PF12867">
    <property type="entry name" value="DinB_2"/>
    <property type="match status" value="1"/>
</dbReference>
<dbReference type="EMBL" id="CP042425">
    <property type="protein sequence ID" value="QEL13602.1"/>
    <property type="molecule type" value="Genomic_DNA"/>
</dbReference>